<evidence type="ECO:0000259" key="14">
    <source>
        <dbReference type="PROSITE" id="PS50112"/>
    </source>
</evidence>
<dbReference type="RefSeq" id="WP_022995634.1">
    <property type="nucleotide sequence ID" value="NZ_CBDDTQ010000006.1"/>
</dbReference>
<dbReference type="InterPro" id="IPR013655">
    <property type="entry name" value="PAS_fold_3"/>
</dbReference>
<keyword evidence="9 11" id="KW-0807">Transducer</keyword>
<evidence type="ECO:0000256" key="9">
    <source>
        <dbReference type="ARBA" id="ARBA00023224"/>
    </source>
</evidence>
<keyword evidence="6 12" id="KW-0812">Transmembrane</keyword>
<accession>A0A9Q3ZFR5</accession>
<evidence type="ECO:0000256" key="10">
    <source>
        <dbReference type="ARBA" id="ARBA00029447"/>
    </source>
</evidence>
<keyword evidence="8 12" id="KW-0472">Membrane</keyword>
<evidence type="ECO:0000256" key="7">
    <source>
        <dbReference type="ARBA" id="ARBA00022989"/>
    </source>
</evidence>
<feature type="transmembrane region" description="Helical" evidence="12">
    <location>
        <begin position="166"/>
        <end position="186"/>
    </location>
</feature>
<comment type="subcellular location">
    <subcellularLocation>
        <location evidence="1">Cell inner membrane</location>
        <topology evidence="1">Multi-pass membrane protein</topology>
    </subcellularLocation>
</comment>
<reference evidence="15" key="1">
    <citation type="submission" date="2022-01" db="EMBL/GenBank/DDBJ databases">
        <authorList>
            <person name="Karlyshev A.V."/>
            <person name="Jaspars M."/>
        </authorList>
    </citation>
    <scope>NUCLEOTIDE SEQUENCE</scope>
    <source>
        <strain evidence="15">AGSA3-2</strain>
    </source>
</reference>
<evidence type="ECO:0000256" key="4">
    <source>
        <dbReference type="ARBA" id="ARBA00022500"/>
    </source>
</evidence>
<feature type="transmembrane region" description="Helical" evidence="12">
    <location>
        <begin position="206"/>
        <end position="231"/>
    </location>
</feature>
<dbReference type="EMBL" id="JAJVKT010000019">
    <property type="protein sequence ID" value="MCE7509986.1"/>
    <property type="molecule type" value="Genomic_DNA"/>
</dbReference>
<dbReference type="PROSITE" id="PS50112">
    <property type="entry name" value="PAS"/>
    <property type="match status" value="1"/>
</dbReference>
<dbReference type="SMART" id="SM00091">
    <property type="entry name" value="PAS"/>
    <property type="match status" value="1"/>
</dbReference>
<keyword evidence="2" id="KW-1003">Cell membrane</keyword>
<dbReference type="InterPro" id="IPR004089">
    <property type="entry name" value="MCPsignal_dom"/>
</dbReference>
<dbReference type="GO" id="GO:0052131">
    <property type="term" value="P:positive aerotaxis"/>
    <property type="evidence" value="ECO:0007669"/>
    <property type="project" value="UniProtKB-ARBA"/>
</dbReference>
<dbReference type="PRINTS" id="PR00260">
    <property type="entry name" value="CHEMTRNSDUCR"/>
</dbReference>
<evidence type="ECO:0000256" key="5">
    <source>
        <dbReference type="ARBA" id="ARBA00022519"/>
    </source>
</evidence>
<dbReference type="Gene3D" id="1.10.287.950">
    <property type="entry name" value="Methyl-accepting chemotaxis protein"/>
    <property type="match status" value="1"/>
</dbReference>
<dbReference type="Proteomes" id="UP001107961">
    <property type="component" value="Unassembled WGS sequence"/>
</dbReference>
<gene>
    <name evidence="15" type="ORF">LZG35_15215</name>
</gene>
<evidence type="ECO:0000256" key="8">
    <source>
        <dbReference type="ARBA" id="ARBA00023136"/>
    </source>
</evidence>
<evidence type="ECO:0000256" key="11">
    <source>
        <dbReference type="PROSITE-ProRule" id="PRU00284"/>
    </source>
</evidence>
<organism evidence="15 16">
    <name type="scientific">Alloalcanivorax xenomutans</name>
    <dbReference type="NCBI Taxonomy" id="1094342"/>
    <lineage>
        <taxon>Bacteria</taxon>
        <taxon>Pseudomonadati</taxon>
        <taxon>Pseudomonadota</taxon>
        <taxon>Gammaproteobacteria</taxon>
        <taxon>Oceanospirillales</taxon>
        <taxon>Alcanivoracaceae</taxon>
        <taxon>Alloalcanivorax</taxon>
    </lineage>
</organism>
<keyword evidence="3" id="KW-0488">Methylation</keyword>
<dbReference type="FunFam" id="1.10.287.950:FF:000001">
    <property type="entry name" value="Methyl-accepting chemotaxis sensory transducer"/>
    <property type="match status" value="1"/>
</dbReference>
<feature type="domain" description="PAS" evidence="14">
    <location>
        <begin position="25"/>
        <end position="76"/>
    </location>
</feature>
<comment type="similarity">
    <text evidence="10">Belongs to the methyl-accepting chemotaxis (MCP) protein family.</text>
</comment>
<evidence type="ECO:0000256" key="6">
    <source>
        <dbReference type="ARBA" id="ARBA00022692"/>
    </source>
</evidence>
<keyword evidence="4" id="KW-0145">Chemotaxis</keyword>
<dbReference type="PROSITE" id="PS50111">
    <property type="entry name" value="CHEMOTAXIS_TRANSDUC_2"/>
    <property type="match status" value="1"/>
</dbReference>
<keyword evidence="7 12" id="KW-1133">Transmembrane helix</keyword>
<keyword evidence="5" id="KW-0997">Cell inner membrane</keyword>
<dbReference type="SUPFAM" id="SSF58104">
    <property type="entry name" value="Methyl-accepting chemotaxis protein (MCP) signaling domain"/>
    <property type="match status" value="1"/>
</dbReference>
<dbReference type="SMART" id="SM00283">
    <property type="entry name" value="MA"/>
    <property type="match status" value="1"/>
</dbReference>
<dbReference type="GO" id="GO:0007165">
    <property type="term" value="P:signal transduction"/>
    <property type="evidence" value="ECO:0007669"/>
    <property type="project" value="UniProtKB-KW"/>
</dbReference>
<dbReference type="FunFam" id="3.30.450.20:FF:000046">
    <property type="entry name" value="Aerotaxis sensor receptor"/>
    <property type="match status" value="1"/>
</dbReference>
<dbReference type="Gene3D" id="3.30.450.20">
    <property type="entry name" value="PAS domain"/>
    <property type="match status" value="1"/>
</dbReference>
<dbReference type="GO" id="GO:0005886">
    <property type="term" value="C:plasma membrane"/>
    <property type="evidence" value="ECO:0007669"/>
    <property type="project" value="UniProtKB-SubCell"/>
</dbReference>
<dbReference type="InterPro" id="IPR000014">
    <property type="entry name" value="PAS"/>
</dbReference>
<dbReference type="NCBIfam" id="TIGR00229">
    <property type="entry name" value="sensory_box"/>
    <property type="match status" value="1"/>
</dbReference>
<evidence type="ECO:0000256" key="3">
    <source>
        <dbReference type="ARBA" id="ARBA00022481"/>
    </source>
</evidence>
<proteinExistence type="inferred from homology"/>
<dbReference type="AlphaFoldDB" id="A0A9Q3ZFR5"/>
<evidence type="ECO:0000313" key="16">
    <source>
        <dbReference type="Proteomes" id="UP001107961"/>
    </source>
</evidence>
<dbReference type="Pfam" id="PF08447">
    <property type="entry name" value="PAS_3"/>
    <property type="match status" value="1"/>
</dbReference>
<dbReference type="PANTHER" id="PTHR43531:SF14">
    <property type="entry name" value="METHYL-ACCEPTING CHEMOTAXIS PROTEIN I-RELATED"/>
    <property type="match status" value="1"/>
</dbReference>
<sequence length="553" mass="59177">MRDNQPVTQREYPLRDDHFLISRTDLRGKITYANPAFIEVSGFSREELLGAPHNLVRHPDMPPLAFENLWHTLKQGGTWVGVIKNRRKNGDHYWVKAHVTPIMEDGEIKGYVSVRLKPDADSVSRAEQDYAAIRQGKGQHLSLERGEVQRRGPLGWWRRLGRRGGALRLGGLALLAVVLLAISSAVGLHGVSHLQSDDPVRGRLILAHGLLLAAGVPMLVLLGVMTAGALLKPLHEAVMFTFQIAAGNLAAQPPNRTVGEAGRLVLALTVMQRCLGSIVGHVNEGIAAVTPAARGIAEANRDLSSHTEQQAASLQQTASSMEQITSAVRQNADNARQASGLASQAAGQVARSGEVMGEVVSTMERITASSNKMTVIIDSIDAIAFQTNILALNASVEAARAGEQGRGFAVVASEVRNLAGRSAAAAKEIRDLIANSGREIQGGADLVHRAESTIREVVASVTRVNDIMGEITCASEEQSSGIAQINQAVTRMDETMRHNTRRIQGSADAAGALRAEVETLEHSVAVFRLRGADREEAGRALRAGPPLVMDAGS</sequence>
<dbReference type="Pfam" id="PF00015">
    <property type="entry name" value="MCPsignal"/>
    <property type="match status" value="1"/>
</dbReference>
<evidence type="ECO:0000259" key="13">
    <source>
        <dbReference type="PROSITE" id="PS50111"/>
    </source>
</evidence>
<dbReference type="CDD" id="cd00130">
    <property type="entry name" value="PAS"/>
    <property type="match status" value="1"/>
</dbReference>
<evidence type="ECO:0000256" key="1">
    <source>
        <dbReference type="ARBA" id="ARBA00004429"/>
    </source>
</evidence>
<comment type="caution">
    <text evidence="15">The sequence shown here is derived from an EMBL/GenBank/DDBJ whole genome shotgun (WGS) entry which is preliminary data.</text>
</comment>
<evidence type="ECO:0000256" key="2">
    <source>
        <dbReference type="ARBA" id="ARBA00022475"/>
    </source>
</evidence>
<evidence type="ECO:0000256" key="12">
    <source>
        <dbReference type="SAM" id="Phobius"/>
    </source>
</evidence>
<protein>
    <submittedName>
        <fullName evidence="15">Methyl-accepting chemotaxis protein</fullName>
    </submittedName>
</protein>
<dbReference type="SUPFAM" id="SSF55785">
    <property type="entry name" value="PYP-like sensor domain (PAS domain)"/>
    <property type="match status" value="1"/>
</dbReference>
<dbReference type="InterPro" id="IPR004090">
    <property type="entry name" value="Chemotax_Me-accpt_rcpt"/>
</dbReference>
<dbReference type="InterPro" id="IPR051310">
    <property type="entry name" value="MCP_chemotaxis"/>
</dbReference>
<evidence type="ECO:0000313" key="15">
    <source>
        <dbReference type="EMBL" id="MCE7509986.1"/>
    </source>
</evidence>
<dbReference type="GO" id="GO:0004888">
    <property type="term" value="F:transmembrane signaling receptor activity"/>
    <property type="evidence" value="ECO:0007669"/>
    <property type="project" value="InterPro"/>
</dbReference>
<dbReference type="PANTHER" id="PTHR43531">
    <property type="entry name" value="PROTEIN ICFG"/>
    <property type="match status" value="1"/>
</dbReference>
<keyword evidence="16" id="KW-1185">Reference proteome</keyword>
<dbReference type="InterPro" id="IPR035965">
    <property type="entry name" value="PAS-like_dom_sf"/>
</dbReference>
<name>A0A9Q3ZFR5_9GAMM</name>
<dbReference type="CDD" id="cd11386">
    <property type="entry name" value="MCP_signal"/>
    <property type="match status" value="1"/>
</dbReference>
<feature type="domain" description="Methyl-accepting transducer" evidence="13">
    <location>
        <begin position="285"/>
        <end position="507"/>
    </location>
</feature>